<reference evidence="2 3" key="1">
    <citation type="submission" date="2024-06" db="EMBL/GenBank/DDBJ databases">
        <title>The Natural Products Discovery Center: Release of the First 8490 Sequenced Strains for Exploring Actinobacteria Biosynthetic Diversity.</title>
        <authorList>
            <person name="Kalkreuter E."/>
            <person name="Kautsar S.A."/>
            <person name="Yang D."/>
            <person name="Bader C.D."/>
            <person name="Teijaro C.N."/>
            <person name="Fluegel L."/>
            <person name="Davis C.M."/>
            <person name="Simpson J.R."/>
            <person name="Lauterbach L."/>
            <person name="Steele A.D."/>
            <person name="Gui C."/>
            <person name="Meng S."/>
            <person name="Li G."/>
            <person name="Viehrig K."/>
            <person name="Ye F."/>
            <person name="Su P."/>
            <person name="Kiefer A.F."/>
            <person name="Nichols A."/>
            <person name="Cepeda A.J."/>
            <person name="Yan W."/>
            <person name="Fan B."/>
            <person name="Jiang Y."/>
            <person name="Adhikari A."/>
            <person name="Zheng C.-J."/>
            <person name="Schuster L."/>
            <person name="Cowan T.M."/>
            <person name="Smanski M.J."/>
            <person name="Chevrette M.G."/>
            <person name="De Carvalho L.P.S."/>
            <person name="Shen B."/>
        </authorList>
    </citation>
    <scope>NUCLEOTIDE SEQUENCE [LARGE SCALE GENOMIC DNA]</scope>
    <source>
        <strain evidence="2 3">NPDC046838</strain>
    </source>
</reference>
<evidence type="ECO:0000313" key="3">
    <source>
        <dbReference type="Proteomes" id="UP001551176"/>
    </source>
</evidence>
<proteinExistence type="predicted"/>
<keyword evidence="1" id="KW-0812">Transmembrane</keyword>
<evidence type="ECO:0008006" key="4">
    <source>
        <dbReference type="Google" id="ProtNLM"/>
    </source>
</evidence>
<evidence type="ECO:0000313" key="2">
    <source>
        <dbReference type="EMBL" id="MEU6819449.1"/>
    </source>
</evidence>
<dbReference type="RefSeq" id="WP_359343708.1">
    <property type="nucleotide sequence ID" value="NZ_JBEYXV010000001.1"/>
</dbReference>
<organism evidence="2 3">
    <name type="scientific">Streptomyces atriruber</name>
    <dbReference type="NCBI Taxonomy" id="545121"/>
    <lineage>
        <taxon>Bacteria</taxon>
        <taxon>Bacillati</taxon>
        <taxon>Actinomycetota</taxon>
        <taxon>Actinomycetes</taxon>
        <taxon>Kitasatosporales</taxon>
        <taxon>Streptomycetaceae</taxon>
        <taxon>Streptomyces</taxon>
    </lineage>
</organism>
<comment type="caution">
    <text evidence="2">The sequence shown here is derived from an EMBL/GenBank/DDBJ whole genome shotgun (WGS) entry which is preliminary data.</text>
</comment>
<dbReference type="EMBL" id="JBEYXV010000001">
    <property type="protein sequence ID" value="MEU6819449.1"/>
    <property type="molecule type" value="Genomic_DNA"/>
</dbReference>
<keyword evidence="3" id="KW-1185">Reference proteome</keyword>
<name>A0ABV3BEM3_9ACTN</name>
<protein>
    <recommendedName>
        <fullName evidence="4">EamA family transporter</fullName>
    </recommendedName>
</protein>
<keyword evidence="1" id="KW-1133">Transmembrane helix</keyword>
<sequence length="61" mass="6337">MTGNTEHPAGNKPGNPLVTALQAPPLIVFYGEPSLSETTASLVIAAVWMGGVYLLGRTGRN</sequence>
<keyword evidence="1" id="KW-0472">Membrane</keyword>
<dbReference type="Proteomes" id="UP001551176">
    <property type="component" value="Unassembled WGS sequence"/>
</dbReference>
<gene>
    <name evidence="2" type="ORF">ABZ921_02390</name>
</gene>
<feature type="transmembrane region" description="Helical" evidence="1">
    <location>
        <begin position="38"/>
        <end position="56"/>
    </location>
</feature>
<accession>A0ABV3BEM3</accession>
<evidence type="ECO:0000256" key="1">
    <source>
        <dbReference type="SAM" id="Phobius"/>
    </source>
</evidence>